<dbReference type="Gene3D" id="6.10.340.10">
    <property type="match status" value="1"/>
</dbReference>
<proteinExistence type="predicted"/>
<feature type="transmembrane region" description="Helical" evidence="11">
    <location>
        <begin position="21"/>
        <end position="43"/>
    </location>
</feature>
<dbReference type="OrthoDB" id="3849995at2"/>
<evidence type="ECO:0000313" key="15">
    <source>
        <dbReference type="Proteomes" id="UP000298412"/>
    </source>
</evidence>
<evidence type="ECO:0000256" key="6">
    <source>
        <dbReference type="ARBA" id="ARBA00022692"/>
    </source>
</evidence>
<dbReference type="EMBL" id="SOFP01000075">
    <property type="protein sequence ID" value="TFC10423.1"/>
    <property type="molecule type" value="Genomic_DNA"/>
</dbReference>
<name>A0A4R8WJN6_9MICO</name>
<dbReference type="Gene3D" id="1.10.287.130">
    <property type="match status" value="1"/>
</dbReference>
<evidence type="ECO:0000313" key="14">
    <source>
        <dbReference type="EMBL" id="TFC10423.1"/>
    </source>
</evidence>
<comment type="caution">
    <text evidence="14">The sequence shown here is derived from an EMBL/GenBank/DDBJ whole genome shotgun (WGS) entry which is preliminary data.</text>
</comment>
<dbReference type="Pfam" id="PF02518">
    <property type="entry name" value="HATPase_c"/>
    <property type="match status" value="1"/>
</dbReference>
<dbReference type="Proteomes" id="UP000298412">
    <property type="component" value="Unassembled WGS sequence"/>
</dbReference>
<keyword evidence="7 14" id="KW-0418">Kinase</keyword>
<evidence type="ECO:0000256" key="9">
    <source>
        <dbReference type="ARBA" id="ARBA00023012"/>
    </source>
</evidence>
<dbReference type="InterPro" id="IPR036890">
    <property type="entry name" value="HATPase_C_sf"/>
</dbReference>
<dbReference type="Pfam" id="PF00672">
    <property type="entry name" value="HAMP"/>
    <property type="match status" value="1"/>
</dbReference>
<comment type="catalytic activity">
    <reaction evidence="1">
        <text>ATP + protein L-histidine = ADP + protein N-phospho-L-histidine.</text>
        <dbReference type="EC" id="2.7.13.3"/>
    </reaction>
</comment>
<evidence type="ECO:0000256" key="1">
    <source>
        <dbReference type="ARBA" id="ARBA00000085"/>
    </source>
</evidence>
<keyword evidence="5" id="KW-0808">Transferase</keyword>
<dbReference type="InterPro" id="IPR036097">
    <property type="entry name" value="HisK_dim/P_sf"/>
</dbReference>
<keyword evidence="4" id="KW-0597">Phosphoprotein</keyword>
<dbReference type="SUPFAM" id="SSF47384">
    <property type="entry name" value="Homodimeric domain of signal transducing histidine kinase"/>
    <property type="match status" value="1"/>
</dbReference>
<comment type="subcellular location">
    <subcellularLocation>
        <location evidence="2">Cell membrane</location>
    </subcellularLocation>
</comment>
<feature type="transmembrane region" description="Helical" evidence="11">
    <location>
        <begin position="159"/>
        <end position="181"/>
    </location>
</feature>
<dbReference type="SMART" id="SM00387">
    <property type="entry name" value="HATPase_c"/>
    <property type="match status" value="1"/>
</dbReference>
<evidence type="ECO:0000256" key="8">
    <source>
        <dbReference type="ARBA" id="ARBA00022989"/>
    </source>
</evidence>
<dbReference type="EC" id="2.7.13.3" evidence="3"/>
<evidence type="ECO:0000256" key="10">
    <source>
        <dbReference type="ARBA" id="ARBA00023136"/>
    </source>
</evidence>
<dbReference type="InterPro" id="IPR003594">
    <property type="entry name" value="HATPase_dom"/>
</dbReference>
<dbReference type="CDD" id="cd00082">
    <property type="entry name" value="HisKA"/>
    <property type="match status" value="1"/>
</dbReference>
<dbReference type="PANTHER" id="PTHR45436">
    <property type="entry name" value="SENSOR HISTIDINE KINASE YKOH"/>
    <property type="match status" value="1"/>
</dbReference>
<dbReference type="Pfam" id="PF00512">
    <property type="entry name" value="HisKA"/>
    <property type="match status" value="1"/>
</dbReference>
<dbReference type="SMART" id="SM00388">
    <property type="entry name" value="HisKA"/>
    <property type="match status" value="1"/>
</dbReference>
<dbReference type="GO" id="GO:0000155">
    <property type="term" value="F:phosphorelay sensor kinase activity"/>
    <property type="evidence" value="ECO:0007669"/>
    <property type="project" value="InterPro"/>
</dbReference>
<organism evidence="14 15">
    <name type="scientific">Cryobacterium algoritolerans</name>
    <dbReference type="NCBI Taxonomy" id="1259184"/>
    <lineage>
        <taxon>Bacteria</taxon>
        <taxon>Bacillati</taxon>
        <taxon>Actinomycetota</taxon>
        <taxon>Actinomycetes</taxon>
        <taxon>Micrococcales</taxon>
        <taxon>Microbacteriaceae</taxon>
        <taxon>Cryobacterium</taxon>
    </lineage>
</organism>
<accession>A0A4R8WJN6</accession>
<sequence>MNRVPTPRVASLRRRMVVATAVLTTLGMGALLFLVVVVLGHVVSEDIDGLLRARATIVLATVEPSGDTIRVRTTPDAALDNLAWVYDRSGTLVDGIAPPSALAPALDTLRGATQATEMEASGWRFRAIPIILDGGSDPSGAVVVGVDLAPYDTTEQRTLTVGIGLGLLVILGVSLMAAWLVRRALRPVAIMARRASEWSEEDLSRRFDLGEPRDELTQLGQVLDTLLSRVSRTILAEQRLTAELAHELRTPLTVVRAEAELASLDPAVSRADADRYARIIASVDHMAETITTLLSVARGQVSLDDRVPVDGILVMATAMTRASGPRVVVEPAPGLELGVPQSVAIRALAPLLDNAARFGRSVITVSAQSRGDVIEISVVDDGPGIGDSDPTELFAPGFHTADSSGSGLGLSLARRLARVAGGDVDVRMGARQTTFVLSLPRARAPRPTAPGSAAS</sequence>
<evidence type="ECO:0000256" key="5">
    <source>
        <dbReference type="ARBA" id="ARBA00022679"/>
    </source>
</evidence>
<gene>
    <name evidence="14" type="ORF">E3O19_15600</name>
</gene>
<dbReference type="SUPFAM" id="SSF55874">
    <property type="entry name" value="ATPase domain of HSP90 chaperone/DNA topoisomerase II/histidine kinase"/>
    <property type="match status" value="1"/>
</dbReference>
<dbReference type="PANTHER" id="PTHR45436:SF16">
    <property type="entry name" value="HISTIDINE KINASE"/>
    <property type="match status" value="1"/>
</dbReference>
<dbReference type="PRINTS" id="PR00344">
    <property type="entry name" value="BCTRLSENSOR"/>
</dbReference>
<protein>
    <recommendedName>
        <fullName evidence="3">histidine kinase</fullName>
        <ecNumber evidence="3">2.7.13.3</ecNumber>
    </recommendedName>
</protein>
<keyword evidence="6 11" id="KW-0812">Transmembrane</keyword>
<dbReference type="AlphaFoldDB" id="A0A4R8WJN6"/>
<dbReference type="InterPro" id="IPR005467">
    <property type="entry name" value="His_kinase_dom"/>
</dbReference>
<dbReference type="PROSITE" id="PS50109">
    <property type="entry name" value="HIS_KIN"/>
    <property type="match status" value="1"/>
</dbReference>
<dbReference type="InterPro" id="IPR050428">
    <property type="entry name" value="TCS_sensor_his_kinase"/>
</dbReference>
<dbReference type="PROSITE" id="PS50885">
    <property type="entry name" value="HAMP"/>
    <property type="match status" value="1"/>
</dbReference>
<dbReference type="Gene3D" id="3.30.565.10">
    <property type="entry name" value="Histidine kinase-like ATPase, C-terminal domain"/>
    <property type="match status" value="1"/>
</dbReference>
<evidence type="ECO:0000256" key="2">
    <source>
        <dbReference type="ARBA" id="ARBA00004236"/>
    </source>
</evidence>
<evidence type="ECO:0000256" key="11">
    <source>
        <dbReference type="SAM" id="Phobius"/>
    </source>
</evidence>
<feature type="domain" description="Histidine kinase" evidence="12">
    <location>
        <begin position="243"/>
        <end position="443"/>
    </location>
</feature>
<keyword evidence="9" id="KW-0902">Two-component regulatory system</keyword>
<keyword evidence="10 11" id="KW-0472">Membrane</keyword>
<evidence type="ECO:0000256" key="4">
    <source>
        <dbReference type="ARBA" id="ARBA00022553"/>
    </source>
</evidence>
<keyword evidence="15" id="KW-1185">Reference proteome</keyword>
<dbReference type="GO" id="GO:0005886">
    <property type="term" value="C:plasma membrane"/>
    <property type="evidence" value="ECO:0007669"/>
    <property type="project" value="UniProtKB-SubCell"/>
</dbReference>
<evidence type="ECO:0000259" key="12">
    <source>
        <dbReference type="PROSITE" id="PS50109"/>
    </source>
</evidence>
<evidence type="ECO:0000256" key="7">
    <source>
        <dbReference type="ARBA" id="ARBA00022777"/>
    </source>
</evidence>
<evidence type="ECO:0000259" key="13">
    <source>
        <dbReference type="PROSITE" id="PS50885"/>
    </source>
</evidence>
<evidence type="ECO:0000256" key="3">
    <source>
        <dbReference type="ARBA" id="ARBA00012438"/>
    </source>
</evidence>
<dbReference type="InterPro" id="IPR003660">
    <property type="entry name" value="HAMP_dom"/>
</dbReference>
<feature type="domain" description="HAMP" evidence="13">
    <location>
        <begin position="182"/>
        <end position="235"/>
    </location>
</feature>
<dbReference type="InterPro" id="IPR004358">
    <property type="entry name" value="Sig_transdc_His_kin-like_C"/>
</dbReference>
<dbReference type="SMART" id="SM00304">
    <property type="entry name" value="HAMP"/>
    <property type="match status" value="1"/>
</dbReference>
<keyword evidence="8 11" id="KW-1133">Transmembrane helix</keyword>
<reference evidence="14 15" key="1">
    <citation type="submission" date="2019-03" db="EMBL/GenBank/DDBJ databases">
        <title>Genomics of glacier-inhabiting Cryobacterium strains.</title>
        <authorList>
            <person name="Liu Q."/>
            <person name="Xin Y.-H."/>
        </authorList>
    </citation>
    <scope>NUCLEOTIDE SEQUENCE [LARGE SCALE GENOMIC DNA]</scope>
    <source>
        <strain evidence="14 15">MDT1-3</strain>
    </source>
</reference>
<dbReference type="InterPro" id="IPR003661">
    <property type="entry name" value="HisK_dim/P_dom"/>
</dbReference>